<dbReference type="Proteomes" id="UP001301769">
    <property type="component" value="Unassembled WGS sequence"/>
</dbReference>
<feature type="repeat" description="ANK" evidence="3">
    <location>
        <begin position="413"/>
        <end position="452"/>
    </location>
</feature>
<dbReference type="Gene3D" id="1.25.40.20">
    <property type="entry name" value="Ankyrin repeat-containing domain"/>
    <property type="match status" value="2"/>
</dbReference>
<gene>
    <name evidence="4" type="ORF">QBC37DRAFT_402414</name>
</gene>
<accession>A0AAN7B3M0</accession>
<feature type="repeat" description="ANK" evidence="3">
    <location>
        <begin position="343"/>
        <end position="375"/>
    </location>
</feature>
<evidence type="ECO:0000313" key="5">
    <source>
        <dbReference type="Proteomes" id="UP001301769"/>
    </source>
</evidence>
<dbReference type="PROSITE" id="PS50297">
    <property type="entry name" value="ANK_REP_REGION"/>
    <property type="match status" value="2"/>
</dbReference>
<dbReference type="SMART" id="SM00248">
    <property type="entry name" value="ANK"/>
    <property type="match status" value="5"/>
</dbReference>
<evidence type="ECO:0000256" key="1">
    <source>
        <dbReference type="ARBA" id="ARBA00022737"/>
    </source>
</evidence>
<dbReference type="PROSITE" id="PS50088">
    <property type="entry name" value="ANK_REPEAT"/>
    <property type="match status" value="3"/>
</dbReference>
<proteinExistence type="predicted"/>
<reference evidence="4" key="2">
    <citation type="submission" date="2023-05" db="EMBL/GenBank/DDBJ databases">
        <authorList>
            <consortium name="Lawrence Berkeley National Laboratory"/>
            <person name="Steindorff A."/>
            <person name="Hensen N."/>
            <person name="Bonometti L."/>
            <person name="Westerberg I."/>
            <person name="Brannstrom I.O."/>
            <person name="Guillou S."/>
            <person name="Cros-Aarteil S."/>
            <person name="Calhoun S."/>
            <person name="Haridas S."/>
            <person name="Kuo A."/>
            <person name="Mondo S."/>
            <person name="Pangilinan J."/>
            <person name="Riley R."/>
            <person name="Labutti K."/>
            <person name="Andreopoulos B."/>
            <person name="Lipzen A."/>
            <person name="Chen C."/>
            <person name="Yanf M."/>
            <person name="Daum C."/>
            <person name="Ng V."/>
            <person name="Clum A."/>
            <person name="Ohm R."/>
            <person name="Martin F."/>
            <person name="Silar P."/>
            <person name="Natvig D."/>
            <person name="Lalanne C."/>
            <person name="Gautier V."/>
            <person name="Ament-Velasquez S.L."/>
            <person name="Kruys A."/>
            <person name="Hutchinson M.I."/>
            <person name="Powell A.J."/>
            <person name="Barry K."/>
            <person name="Miller A.N."/>
            <person name="Grigoriev I.V."/>
            <person name="Debuchy R."/>
            <person name="Gladieux P."/>
            <person name="Thoren M.H."/>
            <person name="Johannesson H."/>
        </authorList>
    </citation>
    <scope>NUCLEOTIDE SEQUENCE</scope>
    <source>
        <strain evidence="4">PSN293</strain>
    </source>
</reference>
<dbReference type="EMBL" id="MU858147">
    <property type="protein sequence ID" value="KAK4211536.1"/>
    <property type="molecule type" value="Genomic_DNA"/>
</dbReference>
<evidence type="ECO:0000313" key="4">
    <source>
        <dbReference type="EMBL" id="KAK4211536.1"/>
    </source>
</evidence>
<dbReference type="SUPFAM" id="SSF48403">
    <property type="entry name" value="Ankyrin repeat"/>
    <property type="match status" value="1"/>
</dbReference>
<dbReference type="Pfam" id="PF12796">
    <property type="entry name" value="Ank_2"/>
    <property type="match status" value="1"/>
</dbReference>
<protein>
    <submittedName>
        <fullName evidence="4">Ankyrin repeat-containing domain protein</fullName>
    </submittedName>
</protein>
<evidence type="ECO:0000256" key="3">
    <source>
        <dbReference type="PROSITE-ProRule" id="PRU00023"/>
    </source>
</evidence>
<dbReference type="InterPro" id="IPR002110">
    <property type="entry name" value="Ankyrin_rpt"/>
</dbReference>
<name>A0AAN7B3M0_9PEZI</name>
<evidence type="ECO:0000256" key="2">
    <source>
        <dbReference type="ARBA" id="ARBA00023043"/>
    </source>
</evidence>
<dbReference type="PANTHER" id="PTHR24198:SF165">
    <property type="entry name" value="ANKYRIN REPEAT-CONTAINING PROTEIN-RELATED"/>
    <property type="match status" value="1"/>
</dbReference>
<dbReference type="PANTHER" id="PTHR24198">
    <property type="entry name" value="ANKYRIN REPEAT AND PROTEIN KINASE DOMAIN-CONTAINING PROTEIN"/>
    <property type="match status" value="1"/>
</dbReference>
<sequence length="686" mass="76037">MEVVGAVASFIAIGQALAAVPSIVDILKALPTARMELIVLSNEFETLRATHADVSSLLDMLSDQLKAAEEQDLDATVVIDPALLRRTEAELMALVSDLGQLISSCQSAPSNLGKSTVKRIKWLGSRGKILKLTERARDIRLGLQQAMASLSLRYHIGHTKMLLEIRRAVGPSQDSVPISVQDGQVVPSQISDSLLAVNSPRDIAEEQTLLMARQTLDHKTDDEILEIQTYLSGRCSSGCNCQCHYAQTQSSTPMWLKQNRLRGFDLAALGQEQTEFPSSEINDAILDQDIVGLLDAIERTPASINYLDELGEAAIHQAARTGHGQMIRILIENGADINRLSIDQKSALHLAAEKGHLDCLHLLLELGAAVDQIDLGGFTPTHTACSIDHPDQVEIVKALVGKKPSLVLARDDNGETPLMTLARYQSNSGQETFADTLKVMLDAGADLKAKNMTGHTALDLAALTNSTVAMTALLTAGARIGNVSNCNGNILHLAARSCTFQMIDLFHSCNLETLYGFHMGLQWDRDTPWGIFRWSMGATLPDNYFSRISSRQDAVAFVRLFRKVRDESLQLDIDTLTLVLQHVQERNTELAIKYLEPLIQRKKRLPEMLEQAETFRVVGIQIRQGMWDAAIESVEENIEVFRDEMKMSPWEMLSIHDEWPDAIDYTDVRDYHGTEAEEYPIFEDYN</sequence>
<feature type="repeat" description="ANK" evidence="3">
    <location>
        <begin position="310"/>
        <end position="342"/>
    </location>
</feature>
<comment type="caution">
    <text evidence="4">The sequence shown here is derived from an EMBL/GenBank/DDBJ whole genome shotgun (WGS) entry which is preliminary data.</text>
</comment>
<keyword evidence="1" id="KW-0677">Repeat</keyword>
<organism evidence="4 5">
    <name type="scientific">Rhypophila decipiens</name>
    <dbReference type="NCBI Taxonomy" id="261697"/>
    <lineage>
        <taxon>Eukaryota</taxon>
        <taxon>Fungi</taxon>
        <taxon>Dikarya</taxon>
        <taxon>Ascomycota</taxon>
        <taxon>Pezizomycotina</taxon>
        <taxon>Sordariomycetes</taxon>
        <taxon>Sordariomycetidae</taxon>
        <taxon>Sordariales</taxon>
        <taxon>Naviculisporaceae</taxon>
        <taxon>Rhypophila</taxon>
    </lineage>
</organism>
<dbReference type="AlphaFoldDB" id="A0AAN7B3M0"/>
<reference evidence="4" key="1">
    <citation type="journal article" date="2023" name="Mol. Phylogenet. Evol.">
        <title>Genome-scale phylogeny and comparative genomics of the fungal order Sordariales.</title>
        <authorList>
            <person name="Hensen N."/>
            <person name="Bonometti L."/>
            <person name="Westerberg I."/>
            <person name="Brannstrom I.O."/>
            <person name="Guillou S."/>
            <person name="Cros-Aarteil S."/>
            <person name="Calhoun S."/>
            <person name="Haridas S."/>
            <person name="Kuo A."/>
            <person name="Mondo S."/>
            <person name="Pangilinan J."/>
            <person name="Riley R."/>
            <person name="LaButti K."/>
            <person name="Andreopoulos B."/>
            <person name="Lipzen A."/>
            <person name="Chen C."/>
            <person name="Yan M."/>
            <person name="Daum C."/>
            <person name="Ng V."/>
            <person name="Clum A."/>
            <person name="Steindorff A."/>
            <person name="Ohm R.A."/>
            <person name="Martin F."/>
            <person name="Silar P."/>
            <person name="Natvig D.O."/>
            <person name="Lalanne C."/>
            <person name="Gautier V."/>
            <person name="Ament-Velasquez S.L."/>
            <person name="Kruys A."/>
            <person name="Hutchinson M.I."/>
            <person name="Powell A.J."/>
            <person name="Barry K."/>
            <person name="Miller A.N."/>
            <person name="Grigoriev I.V."/>
            <person name="Debuchy R."/>
            <person name="Gladieux P."/>
            <person name="Hiltunen Thoren M."/>
            <person name="Johannesson H."/>
        </authorList>
    </citation>
    <scope>NUCLEOTIDE SEQUENCE</scope>
    <source>
        <strain evidence="4">PSN293</strain>
    </source>
</reference>
<dbReference type="InterPro" id="IPR036770">
    <property type="entry name" value="Ankyrin_rpt-contain_sf"/>
</dbReference>
<keyword evidence="5" id="KW-1185">Reference proteome</keyword>
<keyword evidence="2 3" id="KW-0040">ANK repeat</keyword>